<dbReference type="Gene3D" id="1.25.10.10">
    <property type="entry name" value="Leucine-rich Repeat Variant"/>
    <property type="match status" value="1"/>
</dbReference>
<name>A0AAD5SJE2_9FUNG</name>
<protein>
    <recommendedName>
        <fullName evidence="1">U3 small nucleolar RNA-associated protein 10</fullName>
    </recommendedName>
</protein>
<dbReference type="PANTHER" id="PTHR13457:SF1">
    <property type="entry name" value="HEAT REPEAT-CONTAINING PROTEIN 1"/>
    <property type="match status" value="1"/>
</dbReference>
<dbReference type="EMBL" id="JADGJD010000052">
    <property type="protein sequence ID" value="KAJ3055954.1"/>
    <property type="molecule type" value="Genomic_DNA"/>
</dbReference>
<dbReference type="GO" id="GO:0030686">
    <property type="term" value="C:90S preribosome"/>
    <property type="evidence" value="ECO:0007669"/>
    <property type="project" value="TreeGrafter"/>
</dbReference>
<dbReference type="InterPro" id="IPR040191">
    <property type="entry name" value="UTP10"/>
</dbReference>
<dbReference type="InterPro" id="IPR016024">
    <property type="entry name" value="ARM-type_fold"/>
</dbReference>
<sequence>MPATSLSNQLKALAGNRPPPTKGKVSLLFSGRQAADLDKDTLFAIGRDGLNELTGQNQRFAEFEETLFAEGIKSFDRTLQTKADNAKLDASIQKFLRLLSPYFLQQSSFKVLEWLLRRFRVHEFNVDSMLECILPYHETKQFAQVLSVLAISDTARWSFLSALQKTKTPLDRTSLVQRCVADHSILHFMCNMATAARAAVIVHRTMFSFFTCTVLQYIQSIPSVTDADVHMLLPTLFEFLKLSDPRWADLQSAAQIIVAQIAQRVALDEDVVQTIVGVAATGATETNLEATLLFWMALCQSQKSFDSFPESAVLELLGVGGQLTKIFTKIGREYDAEKFLRPVIIAAVQSIKEDSLASEAAELVESIIRDAKISPAFATSLCDAIFTQYLSNPQPQQPSEDENDEDEDDKPVELLRKLIARLHTKFPKEVDAHLESRLQTENKKRRNILFDFISNTFKGTLHEPIKELKTTLYLSLQHPEPSVRRMAVQKLATLVSNSDSLPDFTEDVILDRLGDDNEKVLAAVLAVSKLEEVVEGAKLVRALQG</sequence>
<dbReference type="AlphaFoldDB" id="A0AAD5SJE2"/>
<evidence type="ECO:0000313" key="4">
    <source>
        <dbReference type="Proteomes" id="UP001212841"/>
    </source>
</evidence>
<evidence type="ECO:0000256" key="1">
    <source>
        <dbReference type="RuleBase" id="RU367065"/>
    </source>
</evidence>
<accession>A0AAD5SJE2</accession>
<dbReference type="GO" id="GO:0045943">
    <property type="term" value="P:positive regulation of transcription by RNA polymerase I"/>
    <property type="evidence" value="ECO:0007669"/>
    <property type="project" value="TreeGrafter"/>
</dbReference>
<feature type="non-terminal residue" evidence="3">
    <location>
        <position position="545"/>
    </location>
</feature>
<comment type="function">
    <text evidence="1">Involved in nucleolar processing of pre-18S ribosomal RNA.</text>
</comment>
<organism evidence="3 4">
    <name type="scientific">Rhizophlyctis rosea</name>
    <dbReference type="NCBI Taxonomy" id="64517"/>
    <lineage>
        <taxon>Eukaryota</taxon>
        <taxon>Fungi</taxon>
        <taxon>Fungi incertae sedis</taxon>
        <taxon>Chytridiomycota</taxon>
        <taxon>Chytridiomycota incertae sedis</taxon>
        <taxon>Chytridiomycetes</taxon>
        <taxon>Rhizophlyctidales</taxon>
        <taxon>Rhizophlyctidaceae</taxon>
        <taxon>Rhizophlyctis</taxon>
    </lineage>
</organism>
<dbReference type="GO" id="GO:0034455">
    <property type="term" value="C:t-UTP complex"/>
    <property type="evidence" value="ECO:0007669"/>
    <property type="project" value="TreeGrafter"/>
</dbReference>
<dbReference type="Proteomes" id="UP001212841">
    <property type="component" value="Unassembled WGS sequence"/>
</dbReference>
<dbReference type="InterPro" id="IPR022125">
    <property type="entry name" value="U3snoRNP10_N"/>
</dbReference>
<dbReference type="SUPFAM" id="SSF48371">
    <property type="entry name" value="ARM repeat"/>
    <property type="match status" value="1"/>
</dbReference>
<dbReference type="GO" id="GO:0032040">
    <property type="term" value="C:small-subunit processome"/>
    <property type="evidence" value="ECO:0007669"/>
    <property type="project" value="TreeGrafter"/>
</dbReference>
<keyword evidence="1" id="KW-0690">Ribosome biogenesis</keyword>
<dbReference type="PANTHER" id="PTHR13457">
    <property type="entry name" value="BAP28"/>
    <property type="match status" value="1"/>
</dbReference>
<dbReference type="InterPro" id="IPR011989">
    <property type="entry name" value="ARM-like"/>
</dbReference>
<comment type="caution">
    <text evidence="3">The sequence shown here is derived from an EMBL/GenBank/DDBJ whole genome shotgun (WGS) entry which is preliminary data.</text>
</comment>
<keyword evidence="4" id="KW-1185">Reference proteome</keyword>
<reference evidence="3" key="1">
    <citation type="submission" date="2020-05" db="EMBL/GenBank/DDBJ databases">
        <title>Phylogenomic resolution of chytrid fungi.</title>
        <authorList>
            <person name="Stajich J.E."/>
            <person name="Amses K."/>
            <person name="Simmons R."/>
            <person name="Seto K."/>
            <person name="Myers J."/>
            <person name="Bonds A."/>
            <person name="Quandt C.A."/>
            <person name="Barry K."/>
            <person name="Liu P."/>
            <person name="Grigoriev I."/>
            <person name="Longcore J.E."/>
            <person name="James T.Y."/>
        </authorList>
    </citation>
    <scope>NUCLEOTIDE SEQUENCE</scope>
    <source>
        <strain evidence="3">JEL0318</strain>
    </source>
</reference>
<comment type="similarity">
    <text evidence="1">Belongs to the HEATR1/UTP10 family.</text>
</comment>
<evidence type="ECO:0000313" key="3">
    <source>
        <dbReference type="EMBL" id="KAJ3055954.1"/>
    </source>
</evidence>
<dbReference type="Pfam" id="PF12397">
    <property type="entry name" value="U3snoRNP10"/>
    <property type="match status" value="1"/>
</dbReference>
<comment type="subcellular location">
    <subcellularLocation>
        <location evidence="1">Nucleus</location>
        <location evidence="1">Nucleolus</location>
    </subcellularLocation>
</comment>
<dbReference type="GO" id="GO:0030515">
    <property type="term" value="F:snoRNA binding"/>
    <property type="evidence" value="ECO:0007669"/>
    <property type="project" value="TreeGrafter"/>
</dbReference>
<feature type="domain" description="U3 small nucleolar RNA-associated protein 10 N-terminal" evidence="2">
    <location>
        <begin position="230"/>
        <end position="345"/>
    </location>
</feature>
<comment type="subunit">
    <text evidence="1">Component of the ribosomal small subunit (SSU) processome.</text>
</comment>
<proteinExistence type="inferred from homology"/>
<keyword evidence="1" id="KW-0539">Nucleus</keyword>
<keyword evidence="1" id="KW-0698">rRNA processing</keyword>
<dbReference type="GO" id="GO:0000462">
    <property type="term" value="P:maturation of SSU-rRNA from tricistronic rRNA transcript (SSU-rRNA, 5.8S rRNA, LSU-rRNA)"/>
    <property type="evidence" value="ECO:0007669"/>
    <property type="project" value="TreeGrafter"/>
</dbReference>
<gene>
    <name evidence="3" type="primary">HEATR1_2</name>
    <name evidence="3" type="ORF">HK097_008663</name>
</gene>
<evidence type="ECO:0000259" key="2">
    <source>
        <dbReference type="Pfam" id="PF12397"/>
    </source>
</evidence>
<keyword evidence="1" id="KW-0687">Ribonucleoprotein</keyword>